<dbReference type="PANTHER" id="PTHR20934">
    <property type="entry name" value="TRANSCRIPTION ELONGATION FACTOR 1 HOMOLOG"/>
    <property type="match status" value="1"/>
</dbReference>
<dbReference type="Pfam" id="PF05129">
    <property type="entry name" value="Zn_ribbon_Elf1"/>
    <property type="match status" value="1"/>
</dbReference>
<keyword evidence="8" id="KW-1185">Reference proteome</keyword>
<proteinExistence type="inferred from homology"/>
<dbReference type="SMART" id="SM00164">
    <property type="entry name" value="TBC"/>
    <property type="match status" value="1"/>
</dbReference>
<evidence type="ECO:0000256" key="5">
    <source>
        <dbReference type="SAM" id="MobiDB-lite"/>
    </source>
</evidence>
<dbReference type="EMBL" id="CP076663">
    <property type="protein sequence ID" value="QWU88870.1"/>
    <property type="molecule type" value="Genomic_DNA"/>
</dbReference>
<gene>
    <name evidence="7" type="ORF">CA3LBN_003178</name>
</gene>
<dbReference type="InterPro" id="IPR007808">
    <property type="entry name" value="Elf1"/>
</dbReference>
<dbReference type="InterPro" id="IPR038567">
    <property type="entry name" value="T_Elf1_sf"/>
</dbReference>
<evidence type="ECO:0000313" key="7">
    <source>
        <dbReference type="EMBL" id="QWU88870.1"/>
    </source>
</evidence>
<comment type="subcellular location">
    <subcellularLocation>
        <location evidence="1">Nucleus</location>
    </subcellularLocation>
</comment>
<feature type="domain" description="Rab-GAP TBC" evidence="6">
    <location>
        <begin position="37"/>
        <end position="334"/>
    </location>
</feature>
<comment type="similarity">
    <text evidence="2">Belongs to the ELOF1 family.</text>
</comment>
<dbReference type="SUPFAM" id="SSF57783">
    <property type="entry name" value="Zinc beta-ribbon"/>
    <property type="match status" value="1"/>
</dbReference>
<evidence type="ECO:0000256" key="4">
    <source>
        <dbReference type="ARBA" id="ARBA00023242"/>
    </source>
</evidence>
<accession>A0ABX8I864</accession>
<dbReference type="InterPro" id="IPR035969">
    <property type="entry name" value="Rab-GAP_TBC_sf"/>
</dbReference>
<dbReference type="Pfam" id="PF00566">
    <property type="entry name" value="RabGAP-TBC"/>
    <property type="match status" value="1"/>
</dbReference>
<dbReference type="PANTHER" id="PTHR20934:SF0">
    <property type="entry name" value="TRANSCRIPTION ELONGATION FACTOR 1 HOMOLOG"/>
    <property type="match status" value="1"/>
</dbReference>
<evidence type="ECO:0000313" key="8">
    <source>
        <dbReference type="Proteomes" id="UP000825434"/>
    </source>
</evidence>
<dbReference type="SUPFAM" id="SSF47923">
    <property type="entry name" value="Ypt/Rab-GAP domain of gyp1p"/>
    <property type="match status" value="2"/>
</dbReference>
<evidence type="ECO:0000259" key="6">
    <source>
        <dbReference type="PROSITE" id="PS50086"/>
    </source>
</evidence>
<reference evidence="7 8" key="1">
    <citation type="submission" date="2021-06" db="EMBL/GenBank/DDBJ databases">
        <title>Candida outbreak in Lebanon.</title>
        <authorList>
            <person name="Finianos M."/>
        </authorList>
    </citation>
    <scope>NUCLEOTIDE SEQUENCE [LARGE SCALE GENOMIC DNA]</scope>
    <source>
        <strain evidence="7">CA3LBN</strain>
    </source>
</reference>
<dbReference type="Gene3D" id="2.20.25.190">
    <property type="match status" value="1"/>
</dbReference>
<evidence type="ECO:0000256" key="1">
    <source>
        <dbReference type="ARBA" id="ARBA00004123"/>
    </source>
</evidence>
<sequence>MIKENEIISKVLLSIEQYKGSIDSFRTAVLRNEYTPAKKYFSRLFLWKACLITESLNFREWDTTLTSSRVIYHKLRQEKDMIVQWHLLDEDNEFYLPQQKTTKSSRSNQNSKPAPQHLHRIENIADDPLAMPLDGAETHTPSQAELDNDLLMSIIMDVQRLFPGETIFHENSEAAMIYKRQIISVLYVWSKCNASIGYKQGIHEIIGLMFLNLRKESIPLPTTNTVSADERHIFSLFDEKYLEHDLFTMLNRFTVSSGLVSQFYASEAELMSSINVFNIYLMKVDQLIHYNLVTKLRLESQLWIIRYLRLLLLRELGNDLEVPSLLWDKLAAIDTHTGSSPVPDTIMFLVVVLLIHIKSELVLCDFSEALSLLLHYPIAAKIKTNPAFIESVFQDALRLTDYKKNDMKLYEYGRKMNKKYNNNIKVNLGYTPSPNGSASPTAAAKPQKKIKQKLDTTFRCLFCNHEKSVICTLDKKNGVGDLSCKICGQSFQTAINSLSQPVDIYSDWIDACEDLAEEAEARGADLDNDEDAYSDDDDAPSRSTRDPVLSDNDF</sequence>
<organism evidence="7 8">
    <name type="scientific">Candidozyma haemuli</name>
    <dbReference type="NCBI Taxonomy" id="45357"/>
    <lineage>
        <taxon>Eukaryota</taxon>
        <taxon>Fungi</taxon>
        <taxon>Dikarya</taxon>
        <taxon>Ascomycota</taxon>
        <taxon>Saccharomycotina</taxon>
        <taxon>Pichiomycetes</taxon>
        <taxon>Metschnikowiaceae</taxon>
        <taxon>Candidozyma</taxon>
    </lineage>
</organism>
<evidence type="ECO:0000256" key="3">
    <source>
        <dbReference type="ARBA" id="ARBA00022833"/>
    </source>
</evidence>
<feature type="region of interest" description="Disordered" evidence="5">
    <location>
        <begin position="519"/>
        <end position="554"/>
    </location>
</feature>
<dbReference type="InterPro" id="IPR000195">
    <property type="entry name" value="Rab-GAP-TBC_dom"/>
</dbReference>
<dbReference type="Proteomes" id="UP000825434">
    <property type="component" value="Chromosome 3"/>
</dbReference>
<keyword evidence="3" id="KW-0862">Zinc</keyword>
<dbReference type="PROSITE" id="PS50086">
    <property type="entry name" value="TBC_RABGAP"/>
    <property type="match status" value="1"/>
</dbReference>
<protein>
    <recommendedName>
        <fullName evidence="6">Rab-GAP TBC domain-containing protein</fullName>
    </recommendedName>
</protein>
<feature type="compositionally biased region" description="Acidic residues" evidence="5">
    <location>
        <begin position="526"/>
        <end position="538"/>
    </location>
</feature>
<dbReference type="Gene3D" id="1.10.472.80">
    <property type="entry name" value="Ypt/Rab-GAP domain of gyp1p, domain 3"/>
    <property type="match status" value="1"/>
</dbReference>
<dbReference type="Gene3D" id="1.10.8.270">
    <property type="entry name" value="putative rabgap domain of human tbc1 domain family member 14 like domains"/>
    <property type="match status" value="1"/>
</dbReference>
<name>A0ABX8I864_9ASCO</name>
<keyword evidence="4" id="KW-0539">Nucleus</keyword>
<evidence type="ECO:0000256" key="2">
    <source>
        <dbReference type="ARBA" id="ARBA00009730"/>
    </source>
</evidence>